<organism evidence="1 2">
    <name type="scientific">Candidatus Pullilachnospira stercoravium</name>
    <dbReference type="NCBI Taxonomy" id="2840913"/>
    <lineage>
        <taxon>Bacteria</taxon>
        <taxon>Bacillati</taxon>
        <taxon>Bacillota</taxon>
        <taxon>Clostridia</taxon>
        <taxon>Lachnospirales</taxon>
        <taxon>Lachnospiraceae</taxon>
        <taxon>Lachnospiraceae incertae sedis</taxon>
        <taxon>Candidatus Pullilachnospira</taxon>
    </lineage>
</organism>
<dbReference type="EMBL" id="DVON01000007">
    <property type="protein sequence ID" value="HIV11558.1"/>
    <property type="molecule type" value="Genomic_DNA"/>
</dbReference>
<evidence type="ECO:0000313" key="1">
    <source>
        <dbReference type="EMBL" id="HIV11558.1"/>
    </source>
</evidence>
<accession>A0A9D1NS60</accession>
<dbReference type="AlphaFoldDB" id="A0A9D1NS60"/>
<proteinExistence type="predicted"/>
<name>A0A9D1NS60_9FIRM</name>
<sequence length="72" mass="8565">MYTPKGEVNRKFLRMLYREQILEEMNSCKNRDELSAVMEKYSVKISEEEARDSLAVILSYLEEETQQKLLSE</sequence>
<dbReference type="Proteomes" id="UP000886723">
    <property type="component" value="Unassembled WGS sequence"/>
</dbReference>
<evidence type="ECO:0000313" key="2">
    <source>
        <dbReference type="Proteomes" id="UP000886723"/>
    </source>
</evidence>
<reference evidence="1" key="2">
    <citation type="journal article" date="2021" name="PeerJ">
        <title>Extensive microbial diversity within the chicken gut microbiome revealed by metagenomics and culture.</title>
        <authorList>
            <person name="Gilroy R."/>
            <person name="Ravi A."/>
            <person name="Getino M."/>
            <person name="Pursley I."/>
            <person name="Horton D.L."/>
            <person name="Alikhan N.F."/>
            <person name="Baker D."/>
            <person name="Gharbi K."/>
            <person name="Hall N."/>
            <person name="Watson M."/>
            <person name="Adriaenssens E.M."/>
            <person name="Foster-Nyarko E."/>
            <person name="Jarju S."/>
            <person name="Secka A."/>
            <person name="Antonio M."/>
            <person name="Oren A."/>
            <person name="Chaudhuri R.R."/>
            <person name="La Ragione R."/>
            <person name="Hildebrand F."/>
            <person name="Pallen M.J."/>
        </authorList>
    </citation>
    <scope>NUCLEOTIDE SEQUENCE</scope>
    <source>
        <strain evidence="1">ChiBcec2-4451</strain>
    </source>
</reference>
<feature type="non-terminal residue" evidence="1">
    <location>
        <position position="72"/>
    </location>
</feature>
<protein>
    <submittedName>
        <fullName evidence="1">Uncharacterized protein</fullName>
    </submittedName>
</protein>
<gene>
    <name evidence="1" type="ORF">IAA63_00270</name>
</gene>
<comment type="caution">
    <text evidence="1">The sequence shown here is derived from an EMBL/GenBank/DDBJ whole genome shotgun (WGS) entry which is preliminary data.</text>
</comment>
<reference evidence="1" key="1">
    <citation type="submission" date="2020-10" db="EMBL/GenBank/DDBJ databases">
        <authorList>
            <person name="Gilroy R."/>
        </authorList>
    </citation>
    <scope>NUCLEOTIDE SEQUENCE</scope>
    <source>
        <strain evidence="1">ChiBcec2-4451</strain>
    </source>
</reference>